<evidence type="ECO:0000313" key="3">
    <source>
        <dbReference type="Proteomes" id="UP000095230"/>
    </source>
</evidence>
<accession>A0A1E5IR10</accession>
<reference evidence="2 3" key="1">
    <citation type="submission" date="2016-07" db="EMBL/GenBank/DDBJ databases">
        <title>Whole-genome of two Shewanella species isolated from a digestive organ of sea cucumber Apostichopus japonicus Selenka 1867.</title>
        <authorList>
            <person name="Hong H.-H."/>
            <person name="Choi H."/>
            <person name="Cheon S."/>
            <person name="Oh J.-S."/>
            <person name="Lee H.-G."/>
            <person name="Park C."/>
        </authorList>
    </citation>
    <scope>NUCLEOTIDE SEQUENCE [LARGE SCALE GENOMIC DNA]</scope>
    <source>
        <strain evidence="2 3">CSB03KR</strain>
    </source>
</reference>
<name>A0A1E5IR10_SHECO</name>
<dbReference type="RefSeq" id="WP_069671595.1">
    <property type="nucleotide sequence ID" value="NZ_JAWWDQ010000022.1"/>
</dbReference>
<dbReference type="Proteomes" id="UP000095230">
    <property type="component" value="Unassembled WGS sequence"/>
</dbReference>
<gene>
    <name evidence="2" type="ORF">BEL05_06205</name>
</gene>
<dbReference type="InterPro" id="IPR053824">
    <property type="entry name" value="DUF7010"/>
</dbReference>
<dbReference type="Pfam" id="PF22765">
    <property type="entry name" value="DUF7010"/>
    <property type="match status" value="1"/>
</dbReference>
<feature type="transmembrane region" description="Helical" evidence="1">
    <location>
        <begin position="139"/>
        <end position="156"/>
    </location>
</feature>
<dbReference type="EMBL" id="MCBT01000044">
    <property type="protein sequence ID" value="OEG72989.1"/>
    <property type="molecule type" value="Genomic_DNA"/>
</dbReference>
<organism evidence="2 3">
    <name type="scientific">Shewanella colwelliana</name>
    <name type="common">Alteromonas colwelliana</name>
    <dbReference type="NCBI Taxonomy" id="23"/>
    <lineage>
        <taxon>Bacteria</taxon>
        <taxon>Pseudomonadati</taxon>
        <taxon>Pseudomonadota</taxon>
        <taxon>Gammaproteobacteria</taxon>
        <taxon>Alteromonadales</taxon>
        <taxon>Shewanellaceae</taxon>
        <taxon>Shewanella</taxon>
    </lineage>
</organism>
<dbReference type="OrthoDB" id="7630092at2"/>
<feature type="transmembrane region" description="Helical" evidence="1">
    <location>
        <begin position="23"/>
        <end position="44"/>
    </location>
</feature>
<evidence type="ECO:0000313" key="2">
    <source>
        <dbReference type="EMBL" id="OEG72989.1"/>
    </source>
</evidence>
<feature type="transmembrane region" description="Helical" evidence="1">
    <location>
        <begin position="162"/>
        <end position="179"/>
    </location>
</feature>
<protein>
    <submittedName>
        <fullName evidence="2">Uncharacterized protein</fullName>
    </submittedName>
</protein>
<feature type="transmembrane region" description="Helical" evidence="1">
    <location>
        <begin position="88"/>
        <end position="108"/>
    </location>
</feature>
<keyword evidence="1" id="KW-0472">Membrane</keyword>
<keyword evidence="1" id="KW-1133">Transmembrane helix</keyword>
<proteinExistence type="predicted"/>
<evidence type="ECO:0000256" key="1">
    <source>
        <dbReference type="SAM" id="Phobius"/>
    </source>
</evidence>
<feature type="transmembrane region" description="Helical" evidence="1">
    <location>
        <begin position="50"/>
        <end position="67"/>
    </location>
</feature>
<comment type="caution">
    <text evidence="2">The sequence shown here is derived from an EMBL/GenBank/DDBJ whole genome shotgun (WGS) entry which is preliminary data.</text>
</comment>
<feature type="transmembrane region" description="Helical" evidence="1">
    <location>
        <begin position="114"/>
        <end position="132"/>
    </location>
</feature>
<keyword evidence="1" id="KW-0812">Transmembrane</keyword>
<sequence length="197" mass="22148">MDDGQIATKTLEQYRDEFKQKKLITMPLSGTIIWASLAIMATQIPDQQMVLPMYIGTGSIFYLALLLSKFTGETLIAKKADRNPFDSLFLYTVVMSLMVFAIAMPFAALDHTSIPLSIGILSGLMWLPLSWIIEHKVGVIHTFVRTSAIVTVWLLLPEQRFVAVPAVIVCIYLVSLYQLHQRWSALNTPVVRKPVSH</sequence>
<dbReference type="AlphaFoldDB" id="A0A1E5IR10"/>
<dbReference type="STRING" id="23.BEL05_06205"/>